<organism evidence="2 3">
    <name type="scientific">Diaporthe australafricana</name>
    <dbReference type="NCBI Taxonomy" id="127596"/>
    <lineage>
        <taxon>Eukaryota</taxon>
        <taxon>Fungi</taxon>
        <taxon>Dikarya</taxon>
        <taxon>Ascomycota</taxon>
        <taxon>Pezizomycotina</taxon>
        <taxon>Sordariomycetes</taxon>
        <taxon>Sordariomycetidae</taxon>
        <taxon>Diaporthales</taxon>
        <taxon>Diaporthaceae</taxon>
        <taxon>Diaporthe</taxon>
    </lineage>
</organism>
<reference evidence="2 3" key="1">
    <citation type="journal article" date="2024" name="IMA Fungus">
        <title>IMA Genome - F19 : A genome assembly and annotation guide to empower mycologists, including annotated draft genome sequences of Ceratocystis pirilliformis, Diaporthe australafricana, Fusarium ophioides, Paecilomyces lecythidis, and Sporothrix stenoceras.</title>
        <authorList>
            <person name="Aylward J."/>
            <person name="Wilson A.M."/>
            <person name="Visagie C.M."/>
            <person name="Spraker J."/>
            <person name="Barnes I."/>
            <person name="Buitendag C."/>
            <person name="Ceriani C."/>
            <person name="Del Mar Angel L."/>
            <person name="du Plessis D."/>
            <person name="Fuchs T."/>
            <person name="Gasser K."/>
            <person name="Kramer D."/>
            <person name="Li W."/>
            <person name="Munsamy K."/>
            <person name="Piso A."/>
            <person name="Price J.L."/>
            <person name="Sonnekus B."/>
            <person name="Thomas C."/>
            <person name="van der Nest A."/>
            <person name="van Dijk A."/>
            <person name="van Heerden A."/>
            <person name="van Vuuren N."/>
            <person name="Yilmaz N."/>
            <person name="Duong T.A."/>
            <person name="van der Merwe N.A."/>
            <person name="Wingfield M.J."/>
            <person name="Wingfield B.D."/>
        </authorList>
    </citation>
    <scope>NUCLEOTIDE SEQUENCE [LARGE SCALE GENOMIC DNA]</scope>
    <source>
        <strain evidence="2 3">CMW 18300</strain>
    </source>
</reference>
<dbReference type="InterPro" id="IPR001279">
    <property type="entry name" value="Metallo-B-lactamas"/>
</dbReference>
<dbReference type="PIRSF" id="PIRSF038896">
    <property type="entry name" value="NAPE-PLD"/>
    <property type="match status" value="1"/>
</dbReference>
<dbReference type="Pfam" id="PF12706">
    <property type="entry name" value="Lactamase_B_2"/>
    <property type="match status" value="1"/>
</dbReference>
<feature type="domain" description="Metallo-beta-lactamase" evidence="1">
    <location>
        <begin position="112"/>
        <end position="347"/>
    </location>
</feature>
<dbReference type="InterPro" id="IPR036866">
    <property type="entry name" value="RibonucZ/Hydroxyglut_hydro"/>
</dbReference>
<evidence type="ECO:0000313" key="3">
    <source>
        <dbReference type="Proteomes" id="UP001583177"/>
    </source>
</evidence>
<gene>
    <name evidence="2" type="ORF">Daus18300_004434</name>
</gene>
<proteinExistence type="predicted"/>
<accession>A0ABR3X7Y8</accession>
<dbReference type="SUPFAM" id="SSF56281">
    <property type="entry name" value="Metallo-hydrolase/oxidoreductase"/>
    <property type="match status" value="1"/>
</dbReference>
<dbReference type="PANTHER" id="PTHR15032">
    <property type="entry name" value="N-ACYL-PHOSPHATIDYLETHANOLAMINE-HYDROLYZING PHOSPHOLIPASE D"/>
    <property type="match status" value="1"/>
</dbReference>
<name>A0ABR3X7Y8_9PEZI</name>
<protein>
    <recommendedName>
        <fullName evidence="1">Metallo-beta-lactamase domain-containing protein</fullName>
    </recommendedName>
</protein>
<dbReference type="Proteomes" id="UP001583177">
    <property type="component" value="Unassembled WGS sequence"/>
</dbReference>
<keyword evidence="3" id="KW-1185">Reference proteome</keyword>
<dbReference type="PANTHER" id="PTHR15032:SF4">
    <property type="entry name" value="N-ACYL-PHOSPHATIDYLETHANOLAMINE-HYDROLYZING PHOSPHOLIPASE D"/>
    <property type="match status" value="1"/>
</dbReference>
<evidence type="ECO:0000259" key="1">
    <source>
        <dbReference type="Pfam" id="PF12706"/>
    </source>
</evidence>
<sequence length="390" mass="42473">MTSYNCTVSVQAGKAPEDAKAHHVNDKNGRLISFRNPNPSCGILGDTSLVWGLSVFFRNRLSGRLPVPDTSNGKIPTVKPSLAATRVGSADLRTTWLGHASYLVEFPSGFRALFDPVFEERCTRMGSKRLTPAACQPSDIRELDAVFISHNHHDHLSLPSVKELAGRFPNLHFFVGHGLAKWFRDSGIGAVTEMDWWDDAEVVLHKSPGPKTGGDGNGGADAPEQIEARISCLPSQHGSLRNGFDFGRSLWASWAISSGGKSVWFAGDTGYRCIPDGMEELGPGFDELPRNPQFAQIGDLRGPFDVGLIPIGAYHPRFMYSGVHASPYDAVEIFQDTKCRKALAVHWGTFALTSEPVGEPPIKLRDALKIKGLAQTGLFDVCAVGESREF</sequence>
<dbReference type="Gene3D" id="3.60.15.10">
    <property type="entry name" value="Ribonuclease Z/Hydroxyacylglutathione hydrolase-like"/>
    <property type="match status" value="1"/>
</dbReference>
<dbReference type="EMBL" id="JAWRVE010000030">
    <property type="protein sequence ID" value="KAL1872065.1"/>
    <property type="molecule type" value="Genomic_DNA"/>
</dbReference>
<comment type="caution">
    <text evidence="2">The sequence shown here is derived from an EMBL/GenBank/DDBJ whole genome shotgun (WGS) entry which is preliminary data.</text>
</comment>
<evidence type="ECO:0000313" key="2">
    <source>
        <dbReference type="EMBL" id="KAL1872065.1"/>
    </source>
</evidence>
<dbReference type="InterPro" id="IPR024884">
    <property type="entry name" value="NAPE-PLD"/>
</dbReference>